<dbReference type="EMBL" id="MHOB01000056">
    <property type="protein sequence ID" value="OGZ56238.1"/>
    <property type="molecule type" value="Genomic_DNA"/>
</dbReference>
<dbReference type="Proteomes" id="UP000178996">
    <property type="component" value="Unassembled WGS sequence"/>
</dbReference>
<proteinExistence type="predicted"/>
<gene>
    <name evidence="2" type="ORF">A3G60_01880</name>
</gene>
<feature type="transmembrane region" description="Helical" evidence="1">
    <location>
        <begin position="7"/>
        <end position="28"/>
    </location>
</feature>
<name>A0A1G2H2N5_9BACT</name>
<evidence type="ECO:0000313" key="3">
    <source>
        <dbReference type="Proteomes" id="UP000178996"/>
    </source>
</evidence>
<accession>A0A1G2H2N5</accession>
<keyword evidence="1" id="KW-0472">Membrane</keyword>
<reference evidence="2 3" key="1">
    <citation type="journal article" date="2016" name="Nat. Commun.">
        <title>Thousands of microbial genomes shed light on interconnected biogeochemical processes in an aquifer system.</title>
        <authorList>
            <person name="Anantharaman K."/>
            <person name="Brown C.T."/>
            <person name="Hug L.A."/>
            <person name="Sharon I."/>
            <person name="Castelle C.J."/>
            <person name="Probst A.J."/>
            <person name="Thomas B.C."/>
            <person name="Singh A."/>
            <person name="Wilkins M.J."/>
            <person name="Karaoz U."/>
            <person name="Brodie E.L."/>
            <person name="Williams K.H."/>
            <person name="Hubbard S.S."/>
            <person name="Banfield J.F."/>
        </authorList>
    </citation>
    <scope>NUCLEOTIDE SEQUENCE [LARGE SCALE GENOMIC DNA]</scope>
</reference>
<evidence type="ECO:0000313" key="2">
    <source>
        <dbReference type="EMBL" id="OGZ56238.1"/>
    </source>
</evidence>
<sequence>MNVSKKIVMVGGGLVAIVVVAALIYYIYLLPAPADDITKQEALEKVQAMPEVQEFIAELEANRKSASFNIEDRGDSWSVQVYEIVVQSGESHTATFNWYRVDKKAGAVLREFE</sequence>
<dbReference type="AlphaFoldDB" id="A0A1G2H2N5"/>
<keyword evidence="1" id="KW-0812">Transmembrane</keyword>
<protein>
    <submittedName>
        <fullName evidence="2">Uncharacterized protein</fullName>
    </submittedName>
</protein>
<organism evidence="2 3">
    <name type="scientific">Candidatus Ryanbacteria bacterium RIFCSPLOWO2_12_FULL_47_9c</name>
    <dbReference type="NCBI Taxonomy" id="1802131"/>
    <lineage>
        <taxon>Bacteria</taxon>
        <taxon>Candidatus Ryaniibacteriota</taxon>
    </lineage>
</organism>
<comment type="caution">
    <text evidence="2">The sequence shown here is derived from an EMBL/GenBank/DDBJ whole genome shotgun (WGS) entry which is preliminary data.</text>
</comment>
<evidence type="ECO:0000256" key="1">
    <source>
        <dbReference type="SAM" id="Phobius"/>
    </source>
</evidence>
<keyword evidence="1" id="KW-1133">Transmembrane helix</keyword>